<organism evidence="1 2">
    <name type="scientific">Sphingobacterium suaedae</name>
    <dbReference type="NCBI Taxonomy" id="1686402"/>
    <lineage>
        <taxon>Bacteria</taxon>
        <taxon>Pseudomonadati</taxon>
        <taxon>Bacteroidota</taxon>
        <taxon>Sphingobacteriia</taxon>
        <taxon>Sphingobacteriales</taxon>
        <taxon>Sphingobacteriaceae</taxon>
        <taxon>Sphingobacterium</taxon>
    </lineage>
</organism>
<evidence type="ECO:0000313" key="2">
    <source>
        <dbReference type="Proteomes" id="UP001597545"/>
    </source>
</evidence>
<protein>
    <submittedName>
        <fullName evidence="1">DUF2480 family protein</fullName>
    </submittedName>
</protein>
<dbReference type="EMBL" id="JBHULR010000004">
    <property type="protein sequence ID" value="MFD2548349.1"/>
    <property type="molecule type" value="Genomic_DNA"/>
</dbReference>
<keyword evidence="2" id="KW-1185">Reference proteome</keyword>
<comment type="caution">
    <text evidence="1">The sequence shown here is derived from an EMBL/GenBank/DDBJ whole genome shotgun (WGS) entry which is preliminary data.</text>
</comment>
<proteinExistence type="predicted"/>
<dbReference type="Pfam" id="PF10652">
    <property type="entry name" value="DUF2480"/>
    <property type="match status" value="1"/>
</dbReference>
<dbReference type="Proteomes" id="UP001597545">
    <property type="component" value="Unassembled WGS sequence"/>
</dbReference>
<sequence>MGEWYNKVEATGIITYDPRDLQPKEASVFIDIKDFLFMGMIIRERELKHAIAG</sequence>
<accession>A0ABW5KJD1</accession>
<reference evidence="2" key="1">
    <citation type="journal article" date="2019" name="Int. J. Syst. Evol. Microbiol.">
        <title>The Global Catalogue of Microorganisms (GCM) 10K type strain sequencing project: providing services to taxonomists for standard genome sequencing and annotation.</title>
        <authorList>
            <consortium name="The Broad Institute Genomics Platform"/>
            <consortium name="The Broad Institute Genome Sequencing Center for Infectious Disease"/>
            <person name="Wu L."/>
            <person name="Ma J."/>
        </authorList>
    </citation>
    <scope>NUCLEOTIDE SEQUENCE [LARGE SCALE GENOMIC DNA]</scope>
    <source>
        <strain evidence="2">KCTC 42662</strain>
    </source>
</reference>
<dbReference type="RefSeq" id="WP_380904019.1">
    <property type="nucleotide sequence ID" value="NZ_JBHUEG010000001.1"/>
</dbReference>
<gene>
    <name evidence="1" type="ORF">ACFSR5_11915</name>
</gene>
<evidence type="ECO:0000313" key="1">
    <source>
        <dbReference type="EMBL" id="MFD2548349.1"/>
    </source>
</evidence>
<dbReference type="InterPro" id="IPR018914">
    <property type="entry name" value="DUF2480"/>
</dbReference>
<name>A0ABW5KJD1_9SPHI</name>